<gene>
    <name evidence="3" type="ORF">J43TS3_23390</name>
</gene>
<dbReference type="AlphaFoldDB" id="A0A919XA90"/>
<accession>A0A919XA90</accession>
<organism evidence="3 4">
    <name type="scientific">Ornithinibacillus bavariensis</name>
    <dbReference type="NCBI Taxonomy" id="545502"/>
    <lineage>
        <taxon>Bacteria</taxon>
        <taxon>Bacillati</taxon>
        <taxon>Bacillota</taxon>
        <taxon>Bacilli</taxon>
        <taxon>Bacillales</taxon>
        <taxon>Bacillaceae</taxon>
        <taxon>Ornithinibacillus</taxon>
    </lineage>
</organism>
<keyword evidence="1" id="KW-0175">Coiled coil</keyword>
<evidence type="ECO:0008006" key="5">
    <source>
        <dbReference type="Google" id="ProtNLM"/>
    </source>
</evidence>
<dbReference type="Proteomes" id="UP000676917">
    <property type="component" value="Unassembled WGS sequence"/>
</dbReference>
<evidence type="ECO:0000313" key="4">
    <source>
        <dbReference type="Proteomes" id="UP000676917"/>
    </source>
</evidence>
<comment type="caution">
    <text evidence="3">The sequence shown here is derived from an EMBL/GenBank/DDBJ whole genome shotgun (WGS) entry which is preliminary data.</text>
</comment>
<dbReference type="EMBL" id="BORP01000004">
    <property type="protein sequence ID" value="GIO27728.1"/>
    <property type="molecule type" value="Genomic_DNA"/>
</dbReference>
<dbReference type="Pfam" id="PF14265">
    <property type="entry name" value="DUF4355"/>
    <property type="match status" value="1"/>
</dbReference>
<dbReference type="InterPro" id="IPR025580">
    <property type="entry name" value="Gp46"/>
</dbReference>
<feature type="region of interest" description="Disordered" evidence="2">
    <location>
        <begin position="36"/>
        <end position="69"/>
    </location>
</feature>
<name>A0A919XA90_9BACI</name>
<sequence length="189" mass="21587">MSFLLHLTLPFFKRNDIGGSSSQLLKLDLQFFADDKDKSEDNGEDKDPYRGDSKNPENDKNEENTFTQEQVNRIIQARVARAIIDKEEAVKEAKRLSKINAENKWENELKRLKRENEELKAAQNKYELGRQASTALSASGITATEEILEFVVREDVEKTGEAVKVFSELVEKISNEKMKEKLKGKPPKA</sequence>
<proteinExistence type="predicted"/>
<protein>
    <recommendedName>
        <fullName evidence="5">DUF4355 domain-containing protein</fullName>
    </recommendedName>
</protein>
<keyword evidence="4" id="KW-1185">Reference proteome</keyword>
<dbReference type="RefSeq" id="WP_212921192.1">
    <property type="nucleotide sequence ID" value="NZ_BORP01000004.1"/>
</dbReference>
<reference evidence="3" key="1">
    <citation type="submission" date="2021-03" db="EMBL/GenBank/DDBJ databases">
        <title>Antimicrobial resistance genes in bacteria isolated from Japanese honey, and their potential for conferring macrolide and lincosamide resistance in the American foulbrood pathogen Paenibacillus larvae.</title>
        <authorList>
            <person name="Okamoto M."/>
            <person name="Kumagai M."/>
            <person name="Kanamori H."/>
            <person name="Takamatsu D."/>
        </authorList>
    </citation>
    <scope>NUCLEOTIDE SEQUENCE</scope>
    <source>
        <strain evidence="3">J43TS3</strain>
    </source>
</reference>
<feature type="compositionally biased region" description="Basic and acidic residues" evidence="2">
    <location>
        <begin position="36"/>
        <end position="63"/>
    </location>
</feature>
<evidence type="ECO:0000313" key="3">
    <source>
        <dbReference type="EMBL" id="GIO27728.1"/>
    </source>
</evidence>
<evidence type="ECO:0000256" key="2">
    <source>
        <dbReference type="SAM" id="MobiDB-lite"/>
    </source>
</evidence>
<evidence type="ECO:0000256" key="1">
    <source>
        <dbReference type="SAM" id="Coils"/>
    </source>
</evidence>
<feature type="coiled-coil region" evidence="1">
    <location>
        <begin position="95"/>
        <end position="132"/>
    </location>
</feature>